<keyword evidence="3" id="KW-0143">Chaperone</keyword>
<dbReference type="OrthoDB" id="9807264at2"/>
<dbReference type="Proteomes" id="UP000187266">
    <property type="component" value="Chromosome"/>
</dbReference>
<dbReference type="AlphaFoldDB" id="A0A1U7DGB7"/>
<evidence type="ECO:0000313" key="4">
    <source>
        <dbReference type="EMBL" id="APX88939.1"/>
    </source>
</evidence>
<evidence type="ECO:0000313" key="5">
    <source>
        <dbReference type="Proteomes" id="UP000187266"/>
    </source>
</evidence>
<dbReference type="PANTHER" id="PTHR12469">
    <property type="entry name" value="PROTEIN EMI5 HOMOLOG, MITOCHONDRIAL"/>
    <property type="match status" value="1"/>
</dbReference>
<protein>
    <recommendedName>
        <fullName evidence="2">FAD assembly factor SdhE</fullName>
    </recommendedName>
</protein>
<reference evidence="4 5" key="1">
    <citation type="submission" date="2017-01" db="EMBL/GenBank/DDBJ databases">
        <title>Genomic analysis of Xuhuaishuia manganoxidans DY6-4.</title>
        <authorList>
            <person name="Wang X."/>
        </authorList>
    </citation>
    <scope>NUCLEOTIDE SEQUENCE [LARGE SCALE GENOMIC DNA]</scope>
    <source>
        <strain evidence="4 5">DY6-4</strain>
    </source>
</reference>
<dbReference type="PANTHER" id="PTHR12469:SF2">
    <property type="entry name" value="SUCCINATE DEHYDROGENASE ASSEMBLY FACTOR 2, MITOCHONDRIAL"/>
    <property type="match status" value="1"/>
</dbReference>
<gene>
    <name evidence="4" type="ORF">BV394_03685</name>
</gene>
<dbReference type="InterPro" id="IPR005631">
    <property type="entry name" value="SDH"/>
</dbReference>
<evidence type="ECO:0000256" key="2">
    <source>
        <dbReference type="ARBA" id="ARBA00019418"/>
    </source>
</evidence>
<organism evidence="4 5">
    <name type="scientific">Brevirhabdus pacifica</name>
    <dbReference type="NCBI Taxonomy" id="1267768"/>
    <lineage>
        <taxon>Bacteria</taxon>
        <taxon>Pseudomonadati</taxon>
        <taxon>Pseudomonadota</taxon>
        <taxon>Alphaproteobacteria</taxon>
        <taxon>Rhodobacterales</taxon>
        <taxon>Paracoccaceae</taxon>
        <taxon>Brevirhabdus</taxon>
    </lineage>
</organism>
<keyword evidence="5" id="KW-1185">Reference proteome</keyword>
<accession>A0A1U7DGB7</accession>
<dbReference type="Pfam" id="PF03937">
    <property type="entry name" value="Sdh5"/>
    <property type="match status" value="1"/>
</dbReference>
<name>A0A1U7DGB7_9RHOB</name>
<sequence>MSGQAEDPAVRLRRLRMRAWRRGIKEMDLILGPYADSRLADLSPAELDLFEEILDCNDQDLLAWSTGAGTAPAQLAPLLERMVAHARANIPGKAAQGA</sequence>
<dbReference type="EMBL" id="CP019124">
    <property type="protein sequence ID" value="APX88939.1"/>
    <property type="molecule type" value="Genomic_DNA"/>
</dbReference>
<accession>A0A2M9DFL4</accession>
<dbReference type="STRING" id="1267768.BV394_03685"/>
<dbReference type="Gene3D" id="1.10.150.250">
    <property type="entry name" value="Flavinator of succinate dehydrogenase"/>
    <property type="match status" value="1"/>
</dbReference>
<dbReference type="GO" id="GO:0006099">
    <property type="term" value="P:tricarboxylic acid cycle"/>
    <property type="evidence" value="ECO:0007669"/>
    <property type="project" value="TreeGrafter"/>
</dbReference>
<comment type="similarity">
    <text evidence="1">Belongs to the SdhE FAD assembly factor family.</text>
</comment>
<dbReference type="RefSeq" id="WP_076978962.1">
    <property type="nucleotide sequence ID" value="NZ_CP019124.1"/>
</dbReference>
<proteinExistence type="inferred from homology"/>
<evidence type="ECO:0000256" key="3">
    <source>
        <dbReference type="ARBA" id="ARBA00023186"/>
    </source>
</evidence>
<dbReference type="SUPFAM" id="SSF109910">
    <property type="entry name" value="YgfY-like"/>
    <property type="match status" value="1"/>
</dbReference>
<dbReference type="InterPro" id="IPR036714">
    <property type="entry name" value="SDH_sf"/>
</dbReference>
<evidence type="ECO:0000256" key="1">
    <source>
        <dbReference type="ARBA" id="ARBA00008571"/>
    </source>
</evidence>